<evidence type="ECO:0000313" key="3">
    <source>
        <dbReference type="EMBL" id="MEK0084402.1"/>
    </source>
</evidence>
<keyword evidence="4" id="KW-1185">Reference proteome</keyword>
<dbReference type="SUPFAM" id="SSF69593">
    <property type="entry name" value="Glycerol-3-phosphate (1)-acyltransferase"/>
    <property type="match status" value="1"/>
</dbReference>
<protein>
    <submittedName>
        <fullName evidence="3">1-acyl-sn-glycerol-3-phosphate acyltransferase</fullName>
    </submittedName>
</protein>
<feature type="compositionally biased region" description="Basic residues" evidence="1">
    <location>
        <begin position="278"/>
        <end position="292"/>
    </location>
</feature>
<feature type="domain" description="Phospholipid/glycerol acyltransferase" evidence="2">
    <location>
        <begin position="77"/>
        <end position="208"/>
    </location>
</feature>
<evidence type="ECO:0000313" key="4">
    <source>
        <dbReference type="Proteomes" id="UP001375743"/>
    </source>
</evidence>
<comment type="caution">
    <text evidence="3">The sequence shown here is derived from an EMBL/GenBank/DDBJ whole genome shotgun (WGS) entry which is preliminary data.</text>
</comment>
<evidence type="ECO:0000256" key="1">
    <source>
        <dbReference type="SAM" id="MobiDB-lite"/>
    </source>
</evidence>
<dbReference type="RefSeq" id="WP_418160250.1">
    <property type="nucleotide sequence ID" value="NZ_JBBLZC010000014.1"/>
</dbReference>
<dbReference type="Proteomes" id="UP001375743">
    <property type="component" value="Unassembled WGS sequence"/>
</dbReference>
<reference evidence="3 4" key="1">
    <citation type="submission" date="2024-01" db="EMBL/GenBank/DDBJ databases">
        <title>Multi-omics insights into the function and evolution of sodium benzoate biodegradation pathways in Benzoatithermus flavus gen. nov., sp. nov. from hot spring.</title>
        <authorList>
            <person name="Hu C.-J."/>
            <person name="Li W.-J."/>
        </authorList>
    </citation>
    <scope>NUCLEOTIDE SEQUENCE [LARGE SCALE GENOMIC DNA]</scope>
    <source>
        <strain evidence="3 4">SYSU G07066</strain>
    </source>
</reference>
<dbReference type="Pfam" id="PF01553">
    <property type="entry name" value="Acyltransferase"/>
    <property type="match status" value="1"/>
</dbReference>
<organism evidence="3 4">
    <name type="scientific">Benzoatithermus flavus</name>
    <dbReference type="NCBI Taxonomy" id="3108223"/>
    <lineage>
        <taxon>Bacteria</taxon>
        <taxon>Pseudomonadati</taxon>
        <taxon>Pseudomonadota</taxon>
        <taxon>Alphaproteobacteria</taxon>
        <taxon>Geminicoccales</taxon>
        <taxon>Geminicoccaceae</taxon>
        <taxon>Benzoatithermus</taxon>
    </lineage>
</organism>
<feature type="region of interest" description="Disordered" evidence="1">
    <location>
        <begin position="275"/>
        <end position="300"/>
    </location>
</feature>
<dbReference type="EMBL" id="JBBLZC010000014">
    <property type="protein sequence ID" value="MEK0084402.1"/>
    <property type="molecule type" value="Genomic_DNA"/>
</dbReference>
<name>A0ABU8XT77_9PROT</name>
<keyword evidence="3" id="KW-0808">Transferase</keyword>
<evidence type="ECO:0000259" key="2">
    <source>
        <dbReference type="Pfam" id="PF01553"/>
    </source>
</evidence>
<dbReference type="InterPro" id="IPR002123">
    <property type="entry name" value="Plipid/glycerol_acylTrfase"/>
</dbReference>
<keyword evidence="3" id="KW-0012">Acyltransferase</keyword>
<dbReference type="GO" id="GO:0016746">
    <property type="term" value="F:acyltransferase activity"/>
    <property type="evidence" value="ECO:0007669"/>
    <property type="project" value="UniProtKB-KW"/>
</dbReference>
<sequence length="300" mass="33854">MSSSADAGSERHIVDALIEERAPTLFQHAGTRWLLRRVLYPRLGYYQAREAIDRIQGMSGPAILDYAAAELDLQVRSLGLSRLPAQGRVIVAANHPTGLADGVAVWRALSPIREDLKILANGDALRLAPSFAELFIPVEWVKSRRTTAGSRRILTEIAAAFRKEAALVFFPSGRLAYMHWRGLRERPWLPTVVTIARKFEAPILPLHIRARNSASFYALSQISHELRDITLFHELLNKRGARFELTMGLPIDARDLPEDPAEAVRMLQHHVEHELPRASRRHPRIERRRRPLARLGAPLG</sequence>
<accession>A0ABU8XT77</accession>
<gene>
    <name evidence="3" type="ORF">U1T56_14690</name>
</gene>
<proteinExistence type="predicted"/>